<dbReference type="InterPro" id="IPR027417">
    <property type="entry name" value="P-loop_NTPase"/>
</dbReference>
<gene>
    <name evidence="1" type="ORF">LLUT_LOCUS17676</name>
</gene>
<dbReference type="EMBL" id="CAXHTB010000012">
    <property type="protein sequence ID" value="CAL0316616.1"/>
    <property type="molecule type" value="Genomic_DNA"/>
</dbReference>
<dbReference type="AlphaFoldDB" id="A0AAV1X6W3"/>
<organism evidence="1 2">
    <name type="scientific">Lupinus luteus</name>
    <name type="common">European yellow lupine</name>
    <dbReference type="NCBI Taxonomy" id="3873"/>
    <lineage>
        <taxon>Eukaryota</taxon>
        <taxon>Viridiplantae</taxon>
        <taxon>Streptophyta</taxon>
        <taxon>Embryophyta</taxon>
        <taxon>Tracheophyta</taxon>
        <taxon>Spermatophyta</taxon>
        <taxon>Magnoliopsida</taxon>
        <taxon>eudicotyledons</taxon>
        <taxon>Gunneridae</taxon>
        <taxon>Pentapetalae</taxon>
        <taxon>rosids</taxon>
        <taxon>fabids</taxon>
        <taxon>Fabales</taxon>
        <taxon>Fabaceae</taxon>
        <taxon>Papilionoideae</taxon>
        <taxon>50 kb inversion clade</taxon>
        <taxon>genistoids sensu lato</taxon>
        <taxon>core genistoids</taxon>
        <taxon>Genisteae</taxon>
        <taxon>Lupinus</taxon>
    </lineage>
</organism>
<keyword evidence="2" id="KW-1185">Reference proteome</keyword>
<evidence type="ECO:0000313" key="1">
    <source>
        <dbReference type="EMBL" id="CAL0316616.1"/>
    </source>
</evidence>
<sequence length="67" mass="7917">MIQFETPELDALLVMVMTPTILPRSLRHNFNKMNMIKVLIMDEFHHAKGCDRYACTMTETRDKDNFL</sequence>
<name>A0AAV1X6W3_LUPLU</name>
<comment type="caution">
    <text evidence="1">The sequence shown here is derived from an EMBL/GenBank/DDBJ whole genome shotgun (WGS) entry which is preliminary data.</text>
</comment>
<dbReference type="Proteomes" id="UP001497480">
    <property type="component" value="Unassembled WGS sequence"/>
</dbReference>
<evidence type="ECO:0000313" key="2">
    <source>
        <dbReference type="Proteomes" id="UP001497480"/>
    </source>
</evidence>
<reference evidence="1 2" key="1">
    <citation type="submission" date="2024-03" db="EMBL/GenBank/DDBJ databases">
        <authorList>
            <person name="Martinez-Hernandez J."/>
        </authorList>
    </citation>
    <scope>NUCLEOTIDE SEQUENCE [LARGE SCALE GENOMIC DNA]</scope>
</reference>
<protein>
    <recommendedName>
        <fullName evidence="3">Helicase ATP-binding domain-containing protein</fullName>
    </recommendedName>
</protein>
<accession>A0AAV1X6W3</accession>
<proteinExistence type="predicted"/>
<dbReference type="Gene3D" id="3.40.50.300">
    <property type="entry name" value="P-loop containing nucleotide triphosphate hydrolases"/>
    <property type="match status" value="1"/>
</dbReference>
<evidence type="ECO:0008006" key="3">
    <source>
        <dbReference type="Google" id="ProtNLM"/>
    </source>
</evidence>